<accession>A0A7K3PV40</accession>
<sequence length="63" mass="6163">GVRGHGLPAMRARLRGLGGTLTVESAPGEGTALSAAVPLDPPGTDPADPADPPDPAGPMEAPR</sequence>
<feature type="non-terminal residue" evidence="2">
    <location>
        <position position="1"/>
    </location>
</feature>
<comment type="caution">
    <text evidence="2">The sequence shown here is derived from an EMBL/GenBank/DDBJ whole genome shotgun (WGS) entry which is preliminary data.</text>
</comment>
<evidence type="ECO:0000313" key="2">
    <source>
        <dbReference type="EMBL" id="NEB13846.1"/>
    </source>
</evidence>
<proteinExistence type="predicted"/>
<feature type="compositionally biased region" description="Pro residues" evidence="1">
    <location>
        <begin position="39"/>
        <end position="56"/>
    </location>
</feature>
<keyword evidence="2" id="KW-0418">Kinase</keyword>
<dbReference type="EMBL" id="JAAGMA010000917">
    <property type="protein sequence ID" value="NEB13846.1"/>
    <property type="molecule type" value="Genomic_DNA"/>
</dbReference>
<protein>
    <submittedName>
        <fullName evidence="2">Sensor histidine kinase</fullName>
    </submittedName>
</protein>
<keyword evidence="2" id="KW-0808">Transferase</keyword>
<dbReference type="InterPro" id="IPR036890">
    <property type="entry name" value="HATPase_C_sf"/>
</dbReference>
<dbReference type="AlphaFoldDB" id="A0A7K3PV40"/>
<dbReference type="Proteomes" id="UP000470446">
    <property type="component" value="Unassembled WGS sequence"/>
</dbReference>
<evidence type="ECO:0000256" key="1">
    <source>
        <dbReference type="SAM" id="MobiDB-lite"/>
    </source>
</evidence>
<dbReference type="SUPFAM" id="SSF55874">
    <property type="entry name" value="ATPase domain of HSP90 chaperone/DNA topoisomerase II/histidine kinase"/>
    <property type="match status" value="1"/>
</dbReference>
<evidence type="ECO:0000313" key="3">
    <source>
        <dbReference type="Proteomes" id="UP000470446"/>
    </source>
</evidence>
<feature type="region of interest" description="Disordered" evidence="1">
    <location>
        <begin position="20"/>
        <end position="63"/>
    </location>
</feature>
<reference evidence="2 3" key="1">
    <citation type="submission" date="2020-01" db="EMBL/GenBank/DDBJ databases">
        <title>Insect and environment-associated Actinomycetes.</title>
        <authorList>
            <person name="Currrie C."/>
            <person name="Chevrette M."/>
            <person name="Carlson C."/>
            <person name="Stubbendieck R."/>
            <person name="Wendt-Pienkowski E."/>
        </authorList>
    </citation>
    <scope>NUCLEOTIDE SEQUENCE [LARGE SCALE GENOMIC DNA]</scope>
    <source>
        <strain evidence="2 3">SID14163</strain>
    </source>
</reference>
<dbReference type="GO" id="GO:0016301">
    <property type="term" value="F:kinase activity"/>
    <property type="evidence" value="ECO:0007669"/>
    <property type="project" value="UniProtKB-KW"/>
</dbReference>
<gene>
    <name evidence="2" type="ORF">G3I32_34260</name>
</gene>
<dbReference type="Gene3D" id="3.30.565.10">
    <property type="entry name" value="Histidine kinase-like ATPase, C-terminal domain"/>
    <property type="match status" value="1"/>
</dbReference>
<organism evidence="2 3">
    <name type="scientific">Streptomyces coelicoflavus</name>
    <dbReference type="NCBI Taxonomy" id="285562"/>
    <lineage>
        <taxon>Bacteria</taxon>
        <taxon>Bacillati</taxon>
        <taxon>Actinomycetota</taxon>
        <taxon>Actinomycetes</taxon>
        <taxon>Kitasatosporales</taxon>
        <taxon>Streptomycetaceae</taxon>
        <taxon>Streptomyces</taxon>
    </lineage>
</organism>
<name>A0A7K3PV40_9ACTN</name>